<dbReference type="SUPFAM" id="SSF48056">
    <property type="entry name" value="Di-copper centre-containing domain"/>
    <property type="match status" value="1"/>
</dbReference>
<dbReference type="Pfam" id="PF00372">
    <property type="entry name" value="Hemocyanin_M"/>
    <property type="match status" value="1"/>
</dbReference>
<evidence type="ECO:0000259" key="3">
    <source>
        <dbReference type="Pfam" id="PF00372"/>
    </source>
</evidence>
<comment type="caution">
    <text evidence="4">The sequence shown here is derived from an EMBL/GenBank/DDBJ whole genome shotgun (WGS) entry which is preliminary data.</text>
</comment>
<evidence type="ECO:0000313" key="4">
    <source>
        <dbReference type="EMBL" id="CAB3234019.1"/>
    </source>
</evidence>
<feature type="domain" description="Hemocyanin middle" evidence="3">
    <location>
        <begin position="5"/>
        <end position="176"/>
    </location>
</feature>
<dbReference type="PRINTS" id="PR00187">
    <property type="entry name" value="HAEMOCYANIN"/>
</dbReference>
<dbReference type="GO" id="GO:0005576">
    <property type="term" value="C:extracellular region"/>
    <property type="evidence" value="ECO:0007669"/>
    <property type="project" value="UniProtKB-ARBA"/>
</dbReference>
<protein>
    <recommendedName>
        <fullName evidence="3">Hemocyanin middle domain-containing protein</fullName>
    </recommendedName>
</protein>
<dbReference type="InterPro" id="IPR000896">
    <property type="entry name" value="Hemocyanin/hexamerin_mid_dom"/>
</dbReference>
<reference evidence="4 5" key="1">
    <citation type="submission" date="2020-04" db="EMBL/GenBank/DDBJ databases">
        <authorList>
            <person name="Wallbank WR R."/>
            <person name="Pardo Diaz C."/>
            <person name="Kozak K."/>
            <person name="Martin S."/>
            <person name="Jiggins C."/>
            <person name="Moest M."/>
            <person name="Warren A I."/>
            <person name="Byers J.R.P. K."/>
            <person name="Montejo-Kovacevich G."/>
            <person name="Yen C E."/>
        </authorList>
    </citation>
    <scope>NUCLEOTIDE SEQUENCE [LARGE SCALE GENOMIC DNA]</scope>
</reference>
<gene>
    <name evidence="4" type="ORF">APLA_LOCUS6335</name>
</gene>
<organism evidence="4 5">
    <name type="scientific">Arctia plantaginis</name>
    <name type="common">Wood tiger moth</name>
    <name type="synonym">Phalaena plantaginis</name>
    <dbReference type="NCBI Taxonomy" id="874455"/>
    <lineage>
        <taxon>Eukaryota</taxon>
        <taxon>Metazoa</taxon>
        <taxon>Ecdysozoa</taxon>
        <taxon>Arthropoda</taxon>
        <taxon>Hexapoda</taxon>
        <taxon>Insecta</taxon>
        <taxon>Pterygota</taxon>
        <taxon>Neoptera</taxon>
        <taxon>Endopterygota</taxon>
        <taxon>Lepidoptera</taxon>
        <taxon>Glossata</taxon>
        <taxon>Ditrysia</taxon>
        <taxon>Noctuoidea</taxon>
        <taxon>Erebidae</taxon>
        <taxon>Arctiinae</taxon>
        <taxon>Arctia</taxon>
    </lineage>
</organism>
<proteinExistence type="inferred from homology"/>
<evidence type="ECO:0000256" key="1">
    <source>
        <dbReference type="ARBA" id="ARBA00022761"/>
    </source>
</evidence>
<dbReference type="EMBL" id="CADEBD010000294">
    <property type="protein sequence ID" value="CAB3234019.1"/>
    <property type="molecule type" value="Genomic_DNA"/>
</dbReference>
<evidence type="ECO:0000256" key="2">
    <source>
        <dbReference type="ARBA" id="ARBA00038082"/>
    </source>
</evidence>
<sequence>MDVFYKMYAKQFHNIEKFDTDYGIVKEQNNYVFYANYSSSLTYPNIEQKLAYFTEDIGLNAYYYYFHTHLPFWWHSKKIGAFKERRGEIYFHFYVQLLARYDMERVTSRICEPFEFSWYLPFKTGYYPQLSTGFLPFAQRSNYYDIHTEKNYEAIRFLDAYEKNFFQYLQQGHFKAVRILKVLIYIFKILRKNRNIYFSFSV</sequence>
<dbReference type="InterPro" id="IPR008922">
    <property type="entry name" value="Di-copper_centre_dom_sf"/>
</dbReference>
<dbReference type="OrthoDB" id="5365701at2759"/>
<dbReference type="PROSITE" id="PS00209">
    <property type="entry name" value="HEMOCYANIN_1"/>
    <property type="match status" value="1"/>
</dbReference>
<dbReference type="PANTHER" id="PTHR11511:SF5">
    <property type="entry name" value="FAT-BODY PROTEIN 1-RELATED"/>
    <property type="match status" value="1"/>
</dbReference>
<dbReference type="InterPro" id="IPR013788">
    <property type="entry name" value="Hemocyanin/hexamerin"/>
</dbReference>
<accession>A0A8S0ZJE6</accession>
<comment type="similarity">
    <text evidence="2">Belongs to the hemocyanin family.</text>
</comment>
<dbReference type="Gene3D" id="1.10.1280.10">
    <property type="entry name" value="Di-copper center containing domain from catechol oxidase"/>
    <property type="match status" value="1"/>
</dbReference>
<dbReference type="AlphaFoldDB" id="A0A8S0ZJE6"/>
<keyword evidence="1" id="KW-0758">Storage protein</keyword>
<dbReference type="PANTHER" id="PTHR11511">
    <property type="entry name" value="LARVAL STORAGE PROTEIN/PHENOLOXIDASE"/>
    <property type="match status" value="1"/>
</dbReference>
<name>A0A8S0ZJE6_ARCPL</name>
<evidence type="ECO:0000313" key="5">
    <source>
        <dbReference type="Proteomes" id="UP000494256"/>
    </source>
</evidence>
<dbReference type="Proteomes" id="UP000494256">
    <property type="component" value="Unassembled WGS sequence"/>
</dbReference>
<dbReference type="GO" id="GO:0045735">
    <property type="term" value="F:nutrient reservoir activity"/>
    <property type="evidence" value="ECO:0007669"/>
    <property type="project" value="UniProtKB-KW"/>
</dbReference>